<dbReference type="EMBL" id="WPHG01000001">
    <property type="protein sequence ID" value="MVA96612.1"/>
    <property type="molecule type" value="Genomic_DNA"/>
</dbReference>
<dbReference type="InterPro" id="IPR012340">
    <property type="entry name" value="NA-bd_OB-fold"/>
</dbReference>
<evidence type="ECO:0000313" key="3">
    <source>
        <dbReference type="EMBL" id="MVA96612.1"/>
    </source>
</evidence>
<dbReference type="RefSeq" id="WP_156711534.1">
    <property type="nucleotide sequence ID" value="NZ_WPHG01000001.1"/>
</dbReference>
<name>A0A844QBL5_9HYPH</name>
<comment type="caution">
    <text evidence="3">The sequence shown here is derived from an EMBL/GenBank/DDBJ whole genome shotgun (WGS) entry which is preliminary data.</text>
</comment>
<organism evidence="3 4">
    <name type="scientific">Nitratireductor arenosus</name>
    <dbReference type="NCBI Taxonomy" id="2682096"/>
    <lineage>
        <taxon>Bacteria</taxon>
        <taxon>Pseudomonadati</taxon>
        <taxon>Pseudomonadota</taxon>
        <taxon>Alphaproteobacteria</taxon>
        <taxon>Hyphomicrobiales</taxon>
        <taxon>Phyllobacteriaceae</taxon>
        <taxon>Nitratireductor</taxon>
    </lineage>
</organism>
<protein>
    <submittedName>
        <fullName evidence="3">DUF805 domain-containing protein</fullName>
    </submittedName>
</protein>
<keyword evidence="4" id="KW-1185">Reference proteome</keyword>
<reference evidence="3 4" key="1">
    <citation type="submission" date="2019-12" db="EMBL/GenBank/DDBJ databases">
        <title>Nitratireductor arenosus sp. nov., Isolated from sea sand, Jeju island, South Korea.</title>
        <authorList>
            <person name="Kim W."/>
        </authorList>
    </citation>
    <scope>NUCLEOTIDE SEQUENCE [LARGE SCALE GENOMIC DNA]</scope>
    <source>
        <strain evidence="3 4">CAU 1489</strain>
    </source>
</reference>
<feature type="region of interest" description="Disordered" evidence="1">
    <location>
        <begin position="67"/>
        <end position="88"/>
    </location>
</feature>
<dbReference type="Proteomes" id="UP000463224">
    <property type="component" value="Unassembled WGS sequence"/>
</dbReference>
<evidence type="ECO:0000256" key="2">
    <source>
        <dbReference type="SAM" id="Phobius"/>
    </source>
</evidence>
<evidence type="ECO:0000313" key="4">
    <source>
        <dbReference type="Proteomes" id="UP000463224"/>
    </source>
</evidence>
<feature type="transmembrane region" description="Helical" evidence="2">
    <location>
        <begin position="193"/>
        <end position="213"/>
    </location>
</feature>
<proteinExistence type="predicted"/>
<gene>
    <name evidence="3" type="ORF">GN330_05030</name>
</gene>
<dbReference type="Pfam" id="PF05656">
    <property type="entry name" value="DUF805"/>
    <property type="match status" value="1"/>
</dbReference>
<sequence length="227" mass="24300">MDDKSERAGMRGEVLYFDGERGVGFINGDDGNRYHFASPDLASISAPGKGAKVEFLTEGNRARDVTALGGPAEKTRQAGEEPPATSPSRLADIAATGRRSLFGHFLDCVTVSYVKLGGRAPRREFWGFFLFAFIVMAAALFAGLIADGMVGNLDREEPVLALGLTGILVLALALPSIAVTIRRLHDIGLSGWFILLGFVPTVGNLIILVFALIPSQKSENKWGPAPR</sequence>
<keyword evidence="2" id="KW-1133">Transmembrane helix</keyword>
<keyword evidence="2" id="KW-0472">Membrane</keyword>
<evidence type="ECO:0000256" key="1">
    <source>
        <dbReference type="SAM" id="MobiDB-lite"/>
    </source>
</evidence>
<keyword evidence="2" id="KW-0812">Transmembrane</keyword>
<feature type="transmembrane region" description="Helical" evidence="2">
    <location>
        <begin position="158"/>
        <end position="181"/>
    </location>
</feature>
<dbReference type="GO" id="GO:0005886">
    <property type="term" value="C:plasma membrane"/>
    <property type="evidence" value="ECO:0007669"/>
    <property type="project" value="TreeGrafter"/>
</dbReference>
<dbReference type="InterPro" id="IPR008523">
    <property type="entry name" value="DUF805"/>
</dbReference>
<feature type="transmembrane region" description="Helical" evidence="2">
    <location>
        <begin position="125"/>
        <end position="146"/>
    </location>
</feature>
<accession>A0A844QBL5</accession>
<dbReference type="AlphaFoldDB" id="A0A844QBL5"/>
<dbReference type="Gene3D" id="2.40.50.140">
    <property type="entry name" value="Nucleic acid-binding proteins"/>
    <property type="match status" value="1"/>
</dbReference>
<dbReference type="PANTHER" id="PTHR34980:SF2">
    <property type="entry name" value="INNER MEMBRANE PROTEIN YHAH-RELATED"/>
    <property type="match status" value="1"/>
</dbReference>
<dbReference type="PANTHER" id="PTHR34980">
    <property type="entry name" value="INNER MEMBRANE PROTEIN-RELATED-RELATED"/>
    <property type="match status" value="1"/>
</dbReference>